<evidence type="ECO:0000256" key="1">
    <source>
        <dbReference type="ARBA" id="ARBA00008468"/>
    </source>
</evidence>
<keyword evidence="3" id="KW-1185">Reference proteome</keyword>
<gene>
    <name evidence="2" type="ORF">M427DRAFT_51115</name>
</gene>
<dbReference type="AlphaFoldDB" id="A0A139AZ35"/>
<dbReference type="GO" id="GO:0016197">
    <property type="term" value="P:endosomal transport"/>
    <property type="evidence" value="ECO:0007669"/>
    <property type="project" value="TreeGrafter"/>
</dbReference>
<dbReference type="Proteomes" id="UP000070544">
    <property type="component" value="Unassembled WGS sequence"/>
</dbReference>
<accession>A0A139AZ35</accession>
<dbReference type="InterPro" id="IPR019269">
    <property type="entry name" value="BLOC1_su2"/>
</dbReference>
<dbReference type="PANTHER" id="PTHR46479">
    <property type="entry name" value="BIOGENESIS OF LYSOSOME-RELATED ORGANELLES COMPLEX 1 SUBUNIT 2"/>
    <property type="match status" value="1"/>
</dbReference>
<protein>
    <recommendedName>
        <fullName evidence="4">Biogenesis of lysosome-related organelles complex 1 subunit 2</fullName>
    </recommendedName>
</protein>
<comment type="similarity">
    <text evidence="1">Belongs to the BLOC1S2 family.</text>
</comment>
<dbReference type="GO" id="GO:0099078">
    <property type="term" value="C:BORC complex"/>
    <property type="evidence" value="ECO:0007669"/>
    <property type="project" value="TreeGrafter"/>
</dbReference>
<dbReference type="GO" id="GO:0031083">
    <property type="term" value="C:BLOC-1 complex"/>
    <property type="evidence" value="ECO:0007669"/>
    <property type="project" value="TreeGrafter"/>
</dbReference>
<dbReference type="Pfam" id="PF10046">
    <property type="entry name" value="BLOC1_2"/>
    <property type="match status" value="1"/>
</dbReference>
<dbReference type="EMBL" id="KQ965732">
    <property type="protein sequence ID" value="KXS21735.1"/>
    <property type="molecule type" value="Genomic_DNA"/>
</dbReference>
<name>A0A139AZ35_GONPJ</name>
<organism evidence="2 3">
    <name type="scientific">Gonapodya prolifera (strain JEL478)</name>
    <name type="common">Monoblepharis prolifera</name>
    <dbReference type="NCBI Taxonomy" id="1344416"/>
    <lineage>
        <taxon>Eukaryota</taxon>
        <taxon>Fungi</taxon>
        <taxon>Fungi incertae sedis</taxon>
        <taxon>Chytridiomycota</taxon>
        <taxon>Chytridiomycota incertae sedis</taxon>
        <taxon>Monoblepharidomycetes</taxon>
        <taxon>Monoblepharidales</taxon>
        <taxon>Gonapodyaceae</taxon>
        <taxon>Gonapodya</taxon>
    </lineage>
</organism>
<dbReference type="OrthoDB" id="244061at2759"/>
<dbReference type="STRING" id="1344416.A0A139AZ35"/>
<dbReference type="PANTHER" id="PTHR46479:SF1">
    <property type="entry name" value="BIOGENESIS OF LYSOSOME-RELATED ORGANELLES COMPLEX 1 SUBUNIT 2"/>
    <property type="match status" value="1"/>
</dbReference>
<reference evidence="2 3" key="1">
    <citation type="journal article" date="2015" name="Genome Biol. Evol.">
        <title>Phylogenomic analyses indicate that early fungi evolved digesting cell walls of algal ancestors of land plants.</title>
        <authorList>
            <person name="Chang Y."/>
            <person name="Wang S."/>
            <person name="Sekimoto S."/>
            <person name="Aerts A.L."/>
            <person name="Choi C."/>
            <person name="Clum A."/>
            <person name="LaButti K.M."/>
            <person name="Lindquist E.A."/>
            <person name="Yee Ngan C."/>
            <person name="Ohm R.A."/>
            <person name="Salamov A.A."/>
            <person name="Grigoriev I.V."/>
            <person name="Spatafora J.W."/>
            <person name="Berbee M.L."/>
        </authorList>
    </citation>
    <scope>NUCLEOTIDE SEQUENCE [LARGE SCALE GENOMIC DNA]</scope>
    <source>
        <strain evidence="2 3">JEL478</strain>
    </source>
</reference>
<evidence type="ECO:0008006" key="4">
    <source>
        <dbReference type="Google" id="ProtNLM"/>
    </source>
</evidence>
<dbReference type="GO" id="GO:0032418">
    <property type="term" value="P:lysosome localization"/>
    <property type="evidence" value="ECO:0007669"/>
    <property type="project" value="TreeGrafter"/>
</dbReference>
<proteinExistence type="inferred from homology"/>
<dbReference type="GO" id="GO:0043015">
    <property type="term" value="F:gamma-tubulin binding"/>
    <property type="evidence" value="ECO:0007669"/>
    <property type="project" value="TreeGrafter"/>
</dbReference>
<dbReference type="GO" id="GO:0000930">
    <property type="term" value="C:gamma-tubulin complex"/>
    <property type="evidence" value="ECO:0007669"/>
    <property type="project" value="TreeGrafter"/>
</dbReference>
<evidence type="ECO:0000313" key="2">
    <source>
        <dbReference type="EMBL" id="KXS21735.1"/>
    </source>
</evidence>
<sequence>MADPPNPAGHSSVPDSDAPLHVFDATLATLTQYIHAELATATQDYRTLEAMNNAVREKCAGFSEKTQGLIEKTAMLQQGYNRLSPLLERVSALDTEVTFLESVAKDLEEYTRHIGECAS</sequence>
<evidence type="ECO:0000313" key="3">
    <source>
        <dbReference type="Proteomes" id="UP000070544"/>
    </source>
</evidence>